<keyword evidence="2" id="KW-0472">Membrane</keyword>
<sequence>MNLQQDAADFDARLKRQARVTPEISESTCRQLVSRAEGEARTRQKRIRIGLIGSFAAVVALGVPSAAVANVVFQAQTGRINASEEQQLQPSVDGPGGESDEGVFDPGSEGAPGAEWIDMGASDLDQYIASRAPRDIALPDGVTWDDALAHFFSRFDQDAYIASNDLGGNGQVQAESLVIDIMLENQARREWLTAWFDAYNRKDGAMMSKAGLMLSQSADWPAEAASTRGAYLEQMHEWGRLIATGDYEAAQAFATYHEWSEFSDGKDYSVVTGDILTGARVVVPEEGNS</sequence>
<reference evidence="3 4" key="1">
    <citation type="submission" date="2019-03" db="EMBL/GenBank/DDBJ databases">
        <title>Genomic analyses of the natural microbiome of Caenorhabditis elegans.</title>
        <authorList>
            <person name="Samuel B."/>
        </authorList>
    </citation>
    <scope>NUCLEOTIDE SEQUENCE [LARGE SCALE GENOMIC DNA]</scope>
    <source>
        <strain evidence="3 4">JUb18</strain>
    </source>
</reference>
<protein>
    <submittedName>
        <fullName evidence="3">Uncharacterized protein</fullName>
    </submittedName>
</protein>
<keyword evidence="2" id="KW-1133">Transmembrane helix</keyword>
<dbReference type="Proteomes" id="UP000295601">
    <property type="component" value="Unassembled WGS sequence"/>
</dbReference>
<evidence type="ECO:0000313" key="4">
    <source>
        <dbReference type="Proteomes" id="UP000295601"/>
    </source>
</evidence>
<comment type="caution">
    <text evidence="3">The sequence shown here is derived from an EMBL/GenBank/DDBJ whole genome shotgun (WGS) entry which is preliminary data.</text>
</comment>
<feature type="transmembrane region" description="Helical" evidence="2">
    <location>
        <begin position="49"/>
        <end position="73"/>
    </location>
</feature>
<keyword evidence="4" id="KW-1185">Reference proteome</keyword>
<dbReference type="RefSeq" id="WP_208107834.1">
    <property type="nucleotide sequence ID" value="NZ_SNYA01000001.1"/>
</dbReference>
<evidence type="ECO:0000256" key="2">
    <source>
        <dbReference type="SAM" id="Phobius"/>
    </source>
</evidence>
<keyword evidence="2" id="KW-0812">Transmembrane</keyword>
<evidence type="ECO:0000256" key="1">
    <source>
        <dbReference type="SAM" id="MobiDB-lite"/>
    </source>
</evidence>
<dbReference type="AlphaFoldDB" id="A0A4R6S6E9"/>
<accession>A0A4R6S6E9</accession>
<feature type="region of interest" description="Disordered" evidence="1">
    <location>
        <begin position="82"/>
        <end position="112"/>
    </location>
</feature>
<proteinExistence type="predicted"/>
<evidence type="ECO:0000313" key="3">
    <source>
        <dbReference type="EMBL" id="TDP95350.1"/>
    </source>
</evidence>
<gene>
    <name evidence="3" type="ORF">EDF62_0028</name>
</gene>
<dbReference type="EMBL" id="SNYA01000001">
    <property type="protein sequence ID" value="TDP95350.1"/>
    <property type="molecule type" value="Genomic_DNA"/>
</dbReference>
<name>A0A4R6S6E9_9MICO</name>
<organism evidence="3 4">
    <name type="scientific">Leucobacter luti</name>
    <dbReference type="NCBI Taxonomy" id="340320"/>
    <lineage>
        <taxon>Bacteria</taxon>
        <taxon>Bacillati</taxon>
        <taxon>Actinomycetota</taxon>
        <taxon>Actinomycetes</taxon>
        <taxon>Micrococcales</taxon>
        <taxon>Microbacteriaceae</taxon>
        <taxon>Leucobacter</taxon>
    </lineage>
</organism>